<proteinExistence type="predicted"/>
<dbReference type="InParanoid" id="K1QJA6"/>
<accession>K1QJA6</accession>
<evidence type="ECO:0000313" key="1">
    <source>
        <dbReference type="EMBL" id="EKC36842.1"/>
    </source>
</evidence>
<dbReference type="HOGENOM" id="CLU_2906253_0_0_1"/>
<gene>
    <name evidence="1" type="ORF">CGI_10014132</name>
</gene>
<organism evidence="1">
    <name type="scientific">Magallana gigas</name>
    <name type="common">Pacific oyster</name>
    <name type="synonym">Crassostrea gigas</name>
    <dbReference type="NCBI Taxonomy" id="29159"/>
    <lineage>
        <taxon>Eukaryota</taxon>
        <taxon>Metazoa</taxon>
        <taxon>Spiralia</taxon>
        <taxon>Lophotrochozoa</taxon>
        <taxon>Mollusca</taxon>
        <taxon>Bivalvia</taxon>
        <taxon>Autobranchia</taxon>
        <taxon>Pteriomorphia</taxon>
        <taxon>Ostreida</taxon>
        <taxon>Ostreoidea</taxon>
        <taxon>Ostreidae</taxon>
        <taxon>Magallana</taxon>
    </lineage>
</organism>
<name>K1QJA6_MAGGI</name>
<protein>
    <submittedName>
        <fullName evidence="1">Uncharacterized protein</fullName>
    </submittedName>
</protein>
<sequence>MAVETFPRVCREKSATRHARDMETRTIHKALKFVKTAKANDRTLFGGRVNAYYHRQFTFRDK</sequence>
<dbReference type="AlphaFoldDB" id="K1QJA6"/>
<reference evidence="1" key="1">
    <citation type="journal article" date="2012" name="Nature">
        <title>The oyster genome reveals stress adaptation and complexity of shell formation.</title>
        <authorList>
            <person name="Zhang G."/>
            <person name="Fang X."/>
            <person name="Guo X."/>
            <person name="Li L."/>
            <person name="Luo R."/>
            <person name="Xu F."/>
            <person name="Yang P."/>
            <person name="Zhang L."/>
            <person name="Wang X."/>
            <person name="Qi H."/>
            <person name="Xiong Z."/>
            <person name="Que H."/>
            <person name="Xie Y."/>
            <person name="Holland P.W."/>
            <person name="Paps J."/>
            <person name="Zhu Y."/>
            <person name="Wu F."/>
            <person name="Chen Y."/>
            <person name="Wang J."/>
            <person name="Peng C."/>
            <person name="Meng J."/>
            <person name="Yang L."/>
            <person name="Liu J."/>
            <person name="Wen B."/>
            <person name="Zhang N."/>
            <person name="Huang Z."/>
            <person name="Zhu Q."/>
            <person name="Feng Y."/>
            <person name="Mount A."/>
            <person name="Hedgecock D."/>
            <person name="Xu Z."/>
            <person name="Liu Y."/>
            <person name="Domazet-Loso T."/>
            <person name="Du Y."/>
            <person name="Sun X."/>
            <person name="Zhang S."/>
            <person name="Liu B."/>
            <person name="Cheng P."/>
            <person name="Jiang X."/>
            <person name="Li J."/>
            <person name="Fan D."/>
            <person name="Wang W."/>
            <person name="Fu W."/>
            <person name="Wang T."/>
            <person name="Wang B."/>
            <person name="Zhang J."/>
            <person name="Peng Z."/>
            <person name="Li Y."/>
            <person name="Li N."/>
            <person name="Wang J."/>
            <person name="Chen M."/>
            <person name="He Y."/>
            <person name="Tan F."/>
            <person name="Song X."/>
            <person name="Zheng Q."/>
            <person name="Huang R."/>
            <person name="Yang H."/>
            <person name="Du X."/>
            <person name="Chen L."/>
            <person name="Yang M."/>
            <person name="Gaffney P.M."/>
            <person name="Wang S."/>
            <person name="Luo L."/>
            <person name="She Z."/>
            <person name="Ming Y."/>
            <person name="Huang W."/>
            <person name="Zhang S."/>
            <person name="Huang B."/>
            <person name="Zhang Y."/>
            <person name="Qu T."/>
            <person name="Ni P."/>
            <person name="Miao G."/>
            <person name="Wang J."/>
            <person name="Wang Q."/>
            <person name="Steinberg C.E."/>
            <person name="Wang H."/>
            <person name="Li N."/>
            <person name="Qian L."/>
            <person name="Zhang G."/>
            <person name="Li Y."/>
            <person name="Yang H."/>
            <person name="Liu X."/>
            <person name="Wang J."/>
            <person name="Yin Y."/>
            <person name="Wang J."/>
        </authorList>
    </citation>
    <scope>NUCLEOTIDE SEQUENCE [LARGE SCALE GENOMIC DNA]</scope>
    <source>
        <strain evidence="1">05x7-T-G4-1.051#20</strain>
    </source>
</reference>
<dbReference type="EMBL" id="JH815840">
    <property type="protein sequence ID" value="EKC36842.1"/>
    <property type="molecule type" value="Genomic_DNA"/>
</dbReference>